<accession>A0A7E4V6K6</accession>
<evidence type="ECO:0000313" key="4">
    <source>
        <dbReference type="Proteomes" id="UP000492821"/>
    </source>
</evidence>
<keyword evidence="4" id="KW-1185">Reference proteome</keyword>
<evidence type="ECO:0000256" key="3">
    <source>
        <dbReference type="ARBA" id="ARBA00023163"/>
    </source>
</evidence>
<dbReference type="PANTHER" id="PTHR10126">
    <property type="entry name" value="TATA-BOX BINDING PROTEIN"/>
    <property type="match status" value="1"/>
</dbReference>
<keyword evidence="2" id="KW-0238">DNA-binding</keyword>
<dbReference type="AlphaFoldDB" id="A0A7E4V6K6"/>
<dbReference type="GO" id="GO:0006352">
    <property type="term" value="P:DNA-templated transcription initiation"/>
    <property type="evidence" value="ECO:0007669"/>
    <property type="project" value="InterPro"/>
</dbReference>
<name>A0A7E4V6K6_PANRE</name>
<dbReference type="InterPro" id="IPR000814">
    <property type="entry name" value="TBP"/>
</dbReference>
<dbReference type="SUPFAM" id="SSF55945">
    <property type="entry name" value="TATA-box binding protein-like"/>
    <property type="match status" value="2"/>
</dbReference>
<dbReference type="InterPro" id="IPR012295">
    <property type="entry name" value="TBP_dom_sf"/>
</dbReference>
<dbReference type="WBParaSite" id="Pan_g171.t1">
    <property type="protein sequence ID" value="Pan_g171.t1"/>
    <property type="gene ID" value="Pan_g171"/>
</dbReference>
<dbReference type="Pfam" id="PF00352">
    <property type="entry name" value="TBP"/>
    <property type="match status" value="2"/>
</dbReference>
<protein>
    <submittedName>
        <fullName evidence="5">TATA-box-binding protein</fullName>
    </submittedName>
</protein>
<sequence length="187" mass="20694">MGINHRIVNVVATCDLGVQINLIEYASANSDVVKYDPNVFRAAITRLTTPNSTVLVFHTGRLVVAGAKSIEMARTQAERIKGLLKICKPPLSFRIQNIVTSASLDKKLDLVSLYAQIMIHAQEKIRSVTYEVEIFSGLQIKLDHGCIIIFSTGKIIVTGFTSQTLINQCYDEIGIFLDQQGHSFVRA</sequence>
<dbReference type="GO" id="GO:0003677">
    <property type="term" value="F:DNA binding"/>
    <property type="evidence" value="ECO:0007669"/>
    <property type="project" value="UniProtKB-KW"/>
</dbReference>
<evidence type="ECO:0000313" key="5">
    <source>
        <dbReference type="WBParaSite" id="Pan_g171.t1"/>
    </source>
</evidence>
<reference evidence="5" key="2">
    <citation type="submission" date="2020-10" db="UniProtKB">
        <authorList>
            <consortium name="WormBaseParasite"/>
        </authorList>
    </citation>
    <scope>IDENTIFICATION</scope>
</reference>
<dbReference type="Proteomes" id="UP000492821">
    <property type="component" value="Unassembled WGS sequence"/>
</dbReference>
<keyword evidence="3" id="KW-0804">Transcription</keyword>
<proteinExistence type="inferred from homology"/>
<organism evidence="4 5">
    <name type="scientific">Panagrellus redivivus</name>
    <name type="common">Microworm</name>
    <dbReference type="NCBI Taxonomy" id="6233"/>
    <lineage>
        <taxon>Eukaryota</taxon>
        <taxon>Metazoa</taxon>
        <taxon>Ecdysozoa</taxon>
        <taxon>Nematoda</taxon>
        <taxon>Chromadorea</taxon>
        <taxon>Rhabditida</taxon>
        <taxon>Tylenchina</taxon>
        <taxon>Panagrolaimomorpha</taxon>
        <taxon>Panagrolaimoidea</taxon>
        <taxon>Panagrolaimidae</taxon>
        <taxon>Panagrellus</taxon>
    </lineage>
</organism>
<dbReference type="Gene3D" id="3.30.310.10">
    <property type="entry name" value="TATA-Binding Protein"/>
    <property type="match status" value="2"/>
</dbReference>
<evidence type="ECO:0000256" key="2">
    <source>
        <dbReference type="ARBA" id="ARBA00023125"/>
    </source>
</evidence>
<evidence type="ECO:0000256" key="1">
    <source>
        <dbReference type="ARBA" id="ARBA00005560"/>
    </source>
</evidence>
<comment type="similarity">
    <text evidence="1">Belongs to the TBP family.</text>
</comment>
<dbReference type="PRINTS" id="PR00686">
    <property type="entry name" value="TIFACTORIID"/>
</dbReference>
<reference evidence="4" key="1">
    <citation type="journal article" date="2013" name="Genetics">
        <title>The draft genome and transcriptome of Panagrellus redivivus are shaped by the harsh demands of a free-living lifestyle.</title>
        <authorList>
            <person name="Srinivasan J."/>
            <person name="Dillman A.R."/>
            <person name="Macchietto M.G."/>
            <person name="Heikkinen L."/>
            <person name="Lakso M."/>
            <person name="Fracchia K.M."/>
            <person name="Antoshechkin I."/>
            <person name="Mortazavi A."/>
            <person name="Wong G."/>
            <person name="Sternberg P.W."/>
        </authorList>
    </citation>
    <scope>NUCLEOTIDE SEQUENCE [LARGE SCALE GENOMIC DNA]</scope>
    <source>
        <strain evidence="4">MT8872</strain>
    </source>
</reference>